<evidence type="ECO:0000313" key="1">
    <source>
        <dbReference type="EMBL" id="KAK3749325.1"/>
    </source>
</evidence>
<protein>
    <submittedName>
        <fullName evidence="1">Uncharacterized protein</fullName>
    </submittedName>
</protein>
<dbReference type="Proteomes" id="UP001283361">
    <property type="component" value="Unassembled WGS sequence"/>
</dbReference>
<dbReference type="AlphaFoldDB" id="A0AAE1D0K1"/>
<proteinExistence type="predicted"/>
<reference evidence="1" key="1">
    <citation type="journal article" date="2023" name="G3 (Bethesda)">
        <title>A reference genome for the long-term kleptoplast-retaining sea slug Elysia crispata morphotype clarki.</title>
        <authorList>
            <person name="Eastman K.E."/>
            <person name="Pendleton A.L."/>
            <person name="Shaikh M.A."/>
            <person name="Suttiyut T."/>
            <person name="Ogas R."/>
            <person name="Tomko P."/>
            <person name="Gavelis G."/>
            <person name="Widhalm J.R."/>
            <person name="Wisecaver J.H."/>
        </authorList>
    </citation>
    <scope>NUCLEOTIDE SEQUENCE</scope>
    <source>
        <strain evidence="1">ECLA1</strain>
    </source>
</reference>
<dbReference type="EMBL" id="JAWDGP010005946">
    <property type="protein sequence ID" value="KAK3749325.1"/>
    <property type="molecule type" value="Genomic_DNA"/>
</dbReference>
<evidence type="ECO:0000313" key="2">
    <source>
        <dbReference type="Proteomes" id="UP001283361"/>
    </source>
</evidence>
<sequence>MISSSSSLCRSRLNFFLLPRYKLPTCESTHHQFYRDLLRPRSILLSAGAVYSIGTPTREPLWSILTPLSLTLGLANLRGLTYCLSQRQLHCGGGGERQPKATSFLPSLDATIDVTCLGSYIVVFDFLGSKSSAPVVRNDISFLLRCV</sequence>
<gene>
    <name evidence="1" type="ORF">RRG08_056205</name>
</gene>
<organism evidence="1 2">
    <name type="scientific">Elysia crispata</name>
    <name type="common">lettuce slug</name>
    <dbReference type="NCBI Taxonomy" id="231223"/>
    <lineage>
        <taxon>Eukaryota</taxon>
        <taxon>Metazoa</taxon>
        <taxon>Spiralia</taxon>
        <taxon>Lophotrochozoa</taxon>
        <taxon>Mollusca</taxon>
        <taxon>Gastropoda</taxon>
        <taxon>Heterobranchia</taxon>
        <taxon>Euthyneura</taxon>
        <taxon>Panpulmonata</taxon>
        <taxon>Sacoglossa</taxon>
        <taxon>Placobranchoidea</taxon>
        <taxon>Plakobranchidae</taxon>
        <taxon>Elysia</taxon>
    </lineage>
</organism>
<keyword evidence="2" id="KW-1185">Reference proteome</keyword>
<comment type="caution">
    <text evidence="1">The sequence shown here is derived from an EMBL/GenBank/DDBJ whole genome shotgun (WGS) entry which is preliminary data.</text>
</comment>
<name>A0AAE1D0K1_9GAST</name>
<accession>A0AAE1D0K1</accession>